<dbReference type="EMBL" id="CAJNIZ010033270">
    <property type="protein sequence ID" value="CAE7543598.1"/>
    <property type="molecule type" value="Genomic_DNA"/>
</dbReference>
<name>A0A812TXW1_SYMPI</name>
<organism evidence="2 3">
    <name type="scientific">Symbiodinium pilosum</name>
    <name type="common">Dinoflagellate</name>
    <dbReference type="NCBI Taxonomy" id="2952"/>
    <lineage>
        <taxon>Eukaryota</taxon>
        <taxon>Sar</taxon>
        <taxon>Alveolata</taxon>
        <taxon>Dinophyceae</taxon>
        <taxon>Suessiales</taxon>
        <taxon>Symbiodiniaceae</taxon>
        <taxon>Symbiodinium</taxon>
    </lineage>
</organism>
<feature type="non-terminal residue" evidence="2">
    <location>
        <position position="1"/>
    </location>
</feature>
<comment type="caution">
    <text evidence="2">The sequence shown here is derived from an EMBL/GenBank/DDBJ whole genome shotgun (WGS) entry which is preliminary data.</text>
</comment>
<reference evidence="2" key="1">
    <citation type="submission" date="2021-02" db="EMBL/GenBank/DDBJ databases">
        <authorList>
            <person name="Dougan E. K."/>
            <person name="Rhodes N."/>
            <person name="Thang M."/>
            <person name="Chan C."/>
        </authorList>
    </citation>
    <scope>NUCLEOTIDE SEQUENCE</scope>
</reference>
<proteinExistence type="predicted"/>
<keyword evidence="1" id="KW-0732">Signal</keyword>
<gene>
    <name evidence="2" type="ORF">SPIL2461_LOCUS14389</name>
</gene>
<dbReference type="Proteomes" id="UP000649617">
    <property type="component" value="Unassembled WGS sequence"/>
</dbReference>
<evidence type="ECO:0000313" key="2">
    <source>
        <dbReference type="EMBL" id="CAE7543598.1"/>
    </source>
</evidence>
<sequence>MTVVSGSALSISAILSGTILELGCNAYTKQESDTRHLRTGTYTTTLDPRYLAQNATPGNAEVFTIIRDANAAPRQLRGILPRAALSWQNILSGTVSELLCDAYSKSESDAKYALQTTASGGGVPDPLTIGEVRGDGASLILRAGSSTVNVVAQDSTPLATFSAAENYFGGAPRMR</sequence>
<protein>
    <submittedName>
        <fullName evidence="2">Uncharacterized protein</fullName>
    </submittedName>
</protein>
<accession>A0A812TXW1</accession>
<feature type="chain" id="PRO_5032969378" evidence="1">
    <location>
        <begin position="17"/>
        <end position="175"/>
    </location>
</feature>
<evidence type="ECO:0000256" key="1">
    <source>
        <dbReference type="SAM" id="SignalP"/>
    </source>
</evidence>
<evidence type="ECO:0000313" key="3">
    <source>
        <dbReference type="Proteomes" id="UP000649617"/>
    </source>
</evidence>
<dbReference type="AlphaFoldDB" id="A0A812TXW1"/>
<keyword evidence="3" id="KW-1185">Reference proteome</keyword>
<feature type="signal peptide" evidence="1">
    <location>
        <begin position="1"/>
        <end position="16"/>
    </location>
</feature>